<evidence type="ECO:0000313" key="2">
    <source>
        <dbReference type="Proteomes" id="UP000237682"/>
    </source>
</evidence>
<evidence type="ECO:0008006" key="3">
    <source>
        <dbReference type="Google" id="ProtNLM"/>
    </source>
</evidence>
<reference evidence="1 2" key="1">
    <citation type="submission" date="2018-02" db="EMBL/GenBank/DDBJ databases">
        <title>Whole genome sequencing of endophytic bacterium.</title>
        <authorList>
            <person name="Eedara R."/>
            <person name="Podile A.R."/>
        </authorList>
    </citation>
    <scope>NUCLEOTIDE SEQUENCE [LARGE SCALE GENOMIC DNA]</scope>
    <source>
        <strain evidence="1 2">RP1T</strain>
    </source>
</reference>
<protein>
    <recommendedName>
        <fullName evidence="3">PIN domain-containing protein</fullName>
    </recommendedName>
</protein>
<dbReference type="Gene3D" id="3.40.50.1010">
    <property type="entry name" value="5'-nuclease"/>
    <property type="match status" value="1"/>
</dbReference>
<proteinExistence type="predicted"/>
<gene>
    <name evidence="1" type="ORF">C5L14_05945</name>
</gene>
<dbReference type="AlphaFoldDB" id="A0A2S9QI33"/>
<dbReference type="Proteomes" id="UP000237682">
    <property type="component" value="Unassembled WGS sequence"/>
</dbReference>
<evidence type="ECO:0000313" key="1">
    <source>
        <dbReference type="EMBL" id="PRH89004.1"/>
    </source>
</evidence>
<dbReference type="EMBL" id="PUEJ01000002">
    <property type="protein sequence ID" value="PRH89004.1"/>
    <property type="molecule type" value="Genomic_DNA"/>
</dbReference>
<dbReference type="InterPro" id="IPR029060">
    <property type="entry name" value="PIN-like_dom_sf"/>
</dbReference>
<keyword evidence="2" id="KW-1185">Reference proteome</keyword>
<comment type="caution">
    <text evidence="1">The sequence shown here is derived from an EMBL/GenBank/DDBJ whole genome shotgun (WGS) entry which is preliminary data.</text>
</comment>
<name>A0A2S9QI33_9HYPH</name>
<dbReference type="SUPFAM" id="SSF88723">
    <property type="entry name" value="PIN domain-like"/>
    <property type="match status" value="1"/>
</dbReference>
<organism evidence="1 2">
    <name type="scientific">Labrys okinawensis</name>
    <dbReference type="NCBI Taxonomy" id="346911"/>
    <lineage>
        <taxon>Bacteria</taxon>
        <taxon>Pseudomonadati</taxon>
        <taxon>Pseudomonadota</taxon>
        <taxon>Alphaproteobacteria</taxon>
        <taxon>Hyphomicrobiales</taxon>
        <taxon>Xanthobacteraceae</taxon>
        <taxon>Labrys</taxon>
    </lineage>
</organism>
<accession>A0A2S9QI33</accession>
<dbReference type="OrthoDB" id="7277438at2"/>
<sequence length="195" mass="21873">MLNFELARALRRVKPQRIADTIRQRPPADLPFVMTPISAGTELLINSCVYIDILQGHTPASVDDLLSARIINHSTICLAELTHLFDRLDPKHPATKNVLREIRHTIEDIPGHRLSSPSHTASGEAGMLAGLVARLSDVDHRVNQSLLDDAGLYLQVMENGWTVLTSNIRDFDYFDQLLPADRVLFYEKTATTPKR</sequence>